<accession>A0A2T3HLW0</accession>
<dbReference type="InterPro" id="IPR050748">
    <property type="entry name" value="Glycosyltrans_8_dom-fam"/>
</dbReference>
<dbReference type="AlphaFoldDB" id="A0A2T3HLW0"/>
<dbReference type="InterPro" id="IPR002495">
    <property type="entry name" value="Glyco_trans_8"/>
</dbReference>
<evidence type="ECO:0000256" key="3">
    <source>
        <dbReference type="ARBA" id="ARBA00022723"/>
    </source>
</evidence>
<reference evidence="4 5" key="1">
    <citation type="submission" date="2018-03" db="EMBL/GenBank/DDBJ databases">
        <authorList>
            <person name="Keele B.F."/>
        </authorList>
    </citation>
    <scope>NUCLEOTIDE SEQUENCE [LARGE SCALE GENOMIC DNA]</scope>
    <source>
        <strain evidence="4 5">YL28-9</strain>
    </source>
</reference>
<dbReference type="OrthoDB" id="695971at2"/>
<gene>
    <name evidence="4" type="ORF">C7T94_12400</name>
</gene>
<evidence type="ECO:0000313" key="4">
    <source>
        <dbReference type="EMBL" id="PST83371.1"/>
    </source>
</evidence>
<dbReference type="RefSeq" id="WP_107215631.1">
    <property type="nucleotide sequence ID" value="NZ_KZ686269.1"/>
</dbReference>
<dbReference type="Proteomes" id="UP000240912">
    <property type="component" value="Unassembled WGS sequence"/>
</dbReference>
<evidence type="ECO:0000313" key="5">
    <source>
        <dbReference type="Proteomes" id="UP000240912"/>
    </source>
</evidence>
<organism evidence="4 5">
    <name type="scientific">Pedobacter yulinensis</name>
    <dbReference type="NCBI Taxonomy" id="2126353"/>
    <lineage>
        <taxon>Bacteria</taxon>
        <taxon>Pseudomonadati</taxon>
        <taxon>Bacteroidota</taxon>
        <taxon>Sphingobacteriia</taxon>
        <taxon>Sphingobacteriales</taxon>
        <taxon>Sphingobacteriaceae</taxon>
        <taxon>Pedobacter</taxon>
    </lineage>
</organism>
<sequence>MSMQQDTIYIVIATDNHYAILLAALLKSVEQNHTSGERIEFYIIDNGITSENIAKLKTILNPEAYGLHFCNMKSVLPKDMVLPVDGSALPFVAYMRMFAPYIIPPEAEKVLYLDVDMIVVTDISKLWHTDIGDYMVGCVQDHSQVVSCEWAGIRNYAQLGLSPDTKYFNSGLLHIKTKAWREANIPEQIIRCSEENKEYLSLADQYPLNVVFANKWFELDPRWNCKAILDIKDPYIMHFIDIKPIYKSYNGSKYYQDTFYKYLDMTPWANYSPVSNYIRLWRKVYYKLVKASSKMINKKRG</sequence>
<proteinExistence type="predicted"/>
<dbReference type="GO" id="GO:0016757">
    <property type="term" value="F:glycosyltransferase activity"/>
    <property type="evidence" value="ECO:0007669"/>
    <property type="project" value="UniProtKB-KW"/>
</dbReference>
<evidence type="ECO:0000256" key="2">
    <source>
        <dbReference type="ARBA" id="ARBA00022679"/>
    </source>
</evidence>
<keyword evidence="3" id="KW-0479">Metal-binding</keyword>
<dbReference type="InterPro" id="IPR029044">
    <property type="entry name" value="Nucleotide-diphossugar_trans"/>
</dbReference>
<dbReference type="Gene3D" id="3.90.550.10">
    <property type="entry name" value="Spore Coat Polysaccharide Biosynthesis Protein SpsA, Chain A"/>
    <property type="match status" value="1"/>
</dbReference>
<comment type="caution">
    <text evidence="4">The sequence shown here is derived from an EMBL/GenBank/DDBJ whole genome shotgun (WGS) entry which is preliminary data.</text>
</comment>
<evidence type="ECO:0000256" key="1">
    <source>
        <dbReference type="ARBA" id="ARBA00022676"/>
    </source>
</evidence>
<dbReference type="Pfam" id="PF01501">
    <property type="entry name" value="Glyco_transf_8"/>
    <property type="match status" value="1"/>
</dbReference>
<keyword evidence="5" id="KW-1185">Reference proteome</keyword>
<dbReference type="GO" id="GO:0046872">
    <property type="term" value="F:metal ion binding"/>
    <property type="evidence" value="ECO:0007669"/>
    <property type="project" value="UniProtKB-KW"/>
</dbReference>
<dbReference type="PANTHER" id="PTHR13778">
    <property type="entry name" value="GLYCOSYLTRANSFERASE 8 DOMAIN-CONTAINING PROTEIN"/>
    <property type="match status" value="1"/>
</dbReference>
<dbReference type="PANTHER" id="PTHR13778:SF47">
    <property type="entry name" value="LIPOPOLYSACCHARIDE 1,3-GALACTOSYLTRANSFERASE"/>
    <property type="match status" value="1"/>
</dbReference>
<dbReference type="CDD" id="cd04194">
    <property type="entry name" value="GT8_A4GalT_like"/>
    <property type="match status" value="1"/>
</dbReference>
<protein>
    <submittedName>
        <fullName evidence="4">Glycosyltransferase family 8 protein</fullName>
    </submittedName>
</protein>
<dbReference type="SUPFAM" id="SSF53448">
    <property type="entry name" value="Nucleotide-diphospho-sugar transferases"/>
    <property type="match status" value="1"/>
</dbReference>
<name>A0A2T3HLW0_9SPHI</name>
<dbReference type="EMBL" id="PYLS01000005">
    <property type="protein sequence ID" value="PST83371.1"/>
    <property type="molecule type" value="Genomic_DNA"/>
</dbReference>
<keyword evidence="2 4" id="KW-0808">Transferase</keyword>
<keyword evidence="1" id="KW-0328">Glycosyltransferase</keyword>